<reference evidence="6" key="1">
    <citation type="journal article" date="2022" name="Int. J. Mol. Sci.">
        <title>Draft Genome of Tanacetum Coccineum: Genomic Comparison of Closely Related Tanacetum-Family Plants.</title>
        <authorList>
            <person name="Yamashiro T."/>
            <person name="Shiraishi A."/>
            <person name="Nakayama K."/>
            <person name="Satake H."/>
        </authorList>
    </citation>
    <scope>NUCLEOTIDE SEQUENCE</scope>
</reference>
<comment type="similarity">
    <text evidence="2">Belongs to the cytochrome P450 family.</text>
</comment>
<name>A0ABQ5EN57_9ASTR</name>
<accession>A0ABQ5EN57</accession>
<evidence type="ECO:0000256" key="4">
    <source>
        <dbReference type="ARBA" id="ARBA00023002"/>
    </source>
</evidence>
<comment type="caution">
    <text evidence="6">The sequence shown here is derived from an EMBL/GenBank/DDBJ whole genome shotgun (WGS) entry which is preliminary data.</text>
</comment>
<reference evidence="6" key="2">
    <citation type="submission" date="2022-01" db="EMBL/GenBank/DDBJ databases">
        <authorList>
            <person name="Yamashiro T."/>
            <person name="Shiraishi A."/>
            <person name="Satake H."/>
            <person name="Nakayama K."/>
        </authorList>
    </citation>
    <scope>NUCLEOTIDE SEQUENCE</scope>
</reference>
<evidence type="ECO:0000256" key="3">
    <source>
        <dbReference type="ARBA" id="ARBA00022723"/>
    </source>
</evidence>
<evidence type="ECO:0000256" key="5">
    <source>
        <dbReference type="ARBA" id="ARBA00023004"/>
    </source>
</evidence>
<sequence>MPVNDRGNKLKNRVLRSASQCSVYSKPAKPCAKTFLSLKTMAPSINWHIPSIHDYSTDLLKQTGGTSMYKGPWFANIDILVTSDPDNFNYISSTNFYNYPKGPEFREFYDVLGDGIFICDSKSWEFYHETIISVFKEDGFLKLVEETMWNNVEKKLMAVLEYMSERGCRIDLENIFQRHPVPQSKIREQIHEQLGLKEGEKWKQLRAKELESLVYLHGTSCEALRLFPPVLLNHKGCQ</sequence>
<evidence type="ECO:0000256" key="2">
    <source>
        <dbReference type="ARBA" id="ARBA00010617"/>
    </source>
</evidence>
<keyword evidence="4" id="KW-0560">Oxidoreductase</keyword>
<proteinExistence type="inferred from homology"/>
<gene>
    <name evidence="6" type="ORF">Tco_0978472</name>
</gene>
<organism evidence="6 7">
    <name type="scientific">Tanacetum coccineum</name>
    <dbReference type="NCBI Taxonomy" id="301880"/>
    <lineage>
        <taxon>Eukaryota</taxon>
        <taxon>Viridiplantae</taxon>
        <taxon>Streptophyta</taxon>
        <taxon>Embryophyta</taxon>
        <taxon>Tracheophyta</taxon>
        <taxon>Spermatophyta</taxon>
        <taxon>Magnoliopsida</taxon>
        <taxon>eudicotyledons</taxon>
        <taxon>Gunneridae</taxon>
        <taxon>Pentapetalae</taxon>
        <taxon>asterids</taxon>
        <taxon>campanulids</taxon>
        <taxon>Asterales</taxon>
        <taxon>Asteraceae</taxon>
        <taxon>Asteroideae</taxon>
        <taxon>Anthemideae</taxon>
        <taxon>Anthemidinae</taxon>
        <taxon>Tanacetum</taxon>
    </lineage>
</organism>
<evidence type="ECO:0000313" key="6">
    <source>
        <dbReference type="EMBL" id="GJT52315.1"/>
    </source>
</evidence>
<keyword evidence="3" id="KW-0479">Metal-binding</keyword>
<dbReference type="EMBL" id="BQNB010016485">
    <property type="protein sequence ID" value="GJT52315.1"/>
    <property type="molecule type" value="Genomic_DNA"/>
</dbReference>
<dbReference type="SUPFAM" id="SSF48264">
    <property type="entry name" value="Cytochrome P450"/>
    <property type="match status" value="1"/>
</dbReference>
<evidence type="ECO:0000256" key="1">
    <source>
        <dbReference type="ARBA" id="ARBA00001971"/>
    </source>
</evidence>
<dbReference type="PANTHER" id="PTHR24296">
    <property type="entry name" value="CYTOCHROME P450"/>
    <property type="match status" value="1"/>
</dbReference>
<protein>
    <submittedName>
        <fullName evidence="6">Cytochrome P450</fullName>
    </submittedName>
</protein>
<dbReference type="Gene3D" id="1.10.630.10">
    <property type="entry name" value="Cytochrome P450"/>
    <property type="match status" value="2"/>
</dbReference>
<evidence type="ECO:0000313" key="7">
    <source>
        <dbReference type="Proteomes" id="UP001151760"/>
    </source>
</evidence>
<dbReference type="InterPro" id="IPR036396">
    <property type="entry name" value="Cyt_P450_sf"/>
</dbReference>
<dbReference type="Proteomes" id="UP001151760">
    <property type="component" value="Unassembled WGS sequence"/>
</dbReference>
<keyword evidence="5" id="KW-0408">Iron</keyword>
<comment type="cofactor">
    <cofactor evidence="1">
        <name>heme</name>
        <dbReference type="ChEBI" id="CHEBI:30413"/>
    </cofactor>
</comment>
<keyword evidence="7" id="KW-1185">Reference proteome</keyword>